<feature type="domain" description="AttH" evidence="2">
    <location>
        <begin position="67"/>
        <end position="244"/>
    </location>
</feature>
<name>A0A9X2CHP3_9GAMM</name>
<dbReference type="PROSITE" id="PS51257">
    <property type="entry name" value="PROKAR_LIPOPROTEIN"/>
    <property type="match status" value="1"/>
</dbReference>
<feature type="chain" id="PRO_5040838826" evidence="1">
    <location>
        <begin position="26"/>
        <end position="375"/>
    </location>
</feature>
<comment type="caution">
    <text evidence="3">The sequence shown here is derived from an EMBL/GenBank/DDBJ whole genome shotgun (WGS) entry which is preliminary data.</text>
</comment>
<dbReference type="Proteomes" id="UP001139333">
    <property type="component" value="Unassembled WGS sequence"/>
</dbReference>
<keyword evidence="4" id="KW-1185">Reference proteome</keyword>
<evidence type="ECO:0000313" key="3">
    <source>
        <dbReference type="EMBL" id="MCL1142232.1"/>
    </source>
</evidence>
<gene>
    <name evidence="3" type="ORF">L2672_05925</name>
</gene>
<dbReference type="Gene3D" id="2.40.370.10">
    <property type="entry name" value="AttH-like domain"/>
    <property type="match status" value="2"/>
</dbReference>
<proteinExistence type="predicted"/>
<dbReference type="AlphaFoldDB" id="A0A9X2CHP3"/>
<reference evidence="3" key="1">
    <citation type="submission" date="2022-01" db="EMBL/GenBank/DDBJ databases">
        <title>Whole genome-based taxonomy of the Shewanellaceae.</title>
        <authorList>
            <person name="Martin-Rodriguez A.J."/>
        </authorList>
    </citation>
    <scope>NUCLEOTIDE SEQUENCE</scope>
    <source>
        <strain evidence="3">DSM 16422</strain>
    </source>
</reference>
<feature type="signal peptide" evidence="1">
    <location>
        <begin position="1"/>
        <end position="25"/>
    </location>
</feature>
<protein>
    <submittedName>
        <fullName evidence="3">Carotenoid 1,2-hydratase</fullName>
    </submittedName>
</protein>
<dbReference type="InterPro" id="IPR010791">
    <property type="entry name" value="AttH_dom"/>
</dbReference>
<evidence type="ECO:0000259" key="2">
    <source>
        <dbReference type="Pfam" id="PF07143"/>
    </source>
</evidence>
<dbReference type="SUPFAM" id="SSF159245">
    <property type="entry name" value="AttH-like"/>
    <property type="match status" value="1"/>
</dbReference>
<dbReference type="PANTHER" id="PTHR38591">
    <property type="entry name" value="HYDROLASE"/>
    <property type="match status" value="1"/>
</dbReference>
<dbReference type="Pfam" id="PF07143">
    <property type="entry name" value="CrtC"/>
    <property type="match status" value="1"/>
</dbReference>
<evidence type="ECO:0000256" key="1">
    <source>
        <dbReference type="SAM" id="SignalP"/>
    </source>
</evidence>
<sequence>MSPLNRLSMILVLTTLLLVSGCNQAPEAPQSMGKIMGSSAEGYTEVVQGKKLTFPLDHQAHNDFKQEWWYLTANLTTESGEPLGIQWTQFRIALSAPKNTQEQTLLSPNQWQTNQLYTAHAALTSTHSHQIAQNWSRGHPQLAYTHTEPFTVALKNWQWRSKSNQMFPATLSVDTKDFAYQLTLISDTEFQLQGDQGYSIKSADNSVASYYYSQPFIKVTGSITRNGKQQNVQGDAWLDREWSSQFLTKSQQGWDWFSLRLNEQQTLMIFQLRGTAENPAFYSARLMNKDGTGRNINSRDNPNDISMTPITWTQTALGKHPTEWQINIESEQISLHTKALNPQSDMALSIAYWEGPIYFTGTHQGNGYMELTGYH</sequence>
<dbReference type="RefSeq" id="WP_248994912.1">
    <property type="nucleotide sequence ID" value="NZ_JAKIKP010000003.1"/>
</dbReference>
<accession>A0A9X2CHP3</accession>
<dbReference type="InterPro" id="IPR023374">
    <property type="entry name" value="AttH-like_dom_sf"/>
</dbReference>
<dbReference type="Pfam" id="PF17186">
    <property type="entry name" value="Lipocalin_9"/>
    <property type="match status" value="1"/>
</dbReference>
<dbReference type="PANTHER" id="PTHR38591:SF1">
    <property type="entry name" value="BLL1000 PROTEIN"/>
    <property type="match status" value="1"/>
</dbReference>
<organism evidence="3 4">
    <name type="scientific">Shewanella gaetbuli</name>
    <dbReference type="NCBI Taxonomy" id="220752"/>
    <lineage>
        <taxon>Bacteria</taxon>
        <taxon>Pseudomonadati</taxon>
        <taxon>Pseudomonadota</taxon>
        <taxon>Gammaproteobacteria</taxon>
        <taxon>Alteromonadales</taxon>
        <taxon>Shewanellaceae</taxon>
        <taxon>Shewanella</taxon>
    </lineage>
</organism>
<evidence type="ECO:0000313" key="4">
    <source>
        <dbReference type="Proteomes" id="UP001139333"/>
    </source>
</evidence>
<dbReference type="EMBL" id="JAKIKP010000003">
    <property type="protein sequence ID" value="MCL1142232.1"/>
    <property type="molecule type" value="Genomic_DNA"/>
</dbReference>
<keyword evidence="1" id="KW-0732">Signal</keyword>